<dbReference type="InterPro" id="IPR036812">
    <property type="entry name" value="NAD(P)_OxRdtase_dom_sf"/>
</dbReference>
<evidence type="ECO:0000256" key="3">
    <source>
        <dbReference type="ARBA" id="ARBA00023002"/>
    </source>
</evidence>
<dbReference type="PANTHER" id="PTHR43827">
    <property type="entry name" value="2,5-DIKETO-D-GLUCONIC ACID REDUCTASE"/>
    <property type="match status" value="1"/>
</dbReference>
<keyword evidence="6" id="KW-1185">Reference proteome</keyword>
<accession>A0AAD5RQU1</accession>
<dbReference type="AlphaFoldDB" id="A0AAD5RQU1"/>
<organism evidence="5 6">
    <name type="scientific">Zalerion maritima</name>
    <dbReference type="NCBI Taxonomy" id="339359"/>
    <lineage>
        <taxon>Eukaryota</taxon>
        <taxon>Fungi</taxon>
        <taxon>Dikarya</taxon>
        <taxon>Ascomycota</taxon>
        <taxon>Pezizomycotina</taxon>
        <taxon>Sordariomycetes</taxon>
        <taxon>Lulworthiomycetidae</taxon>
        <taxon>Lulworthiales</taxon>
        <taxon>Lulworthiaceae</taxon>
        <taxon>Zalerion</taxon>
    </lineage>
</organism>
<dbReference type="GO" id="GO:0016616">
    <property type="term" value="F:oxidoreductase activity, acting on the CH-OH group of donors, NAD or NADP as acceptor"/>
    <property type="evidence" value="ECO:0007669"/>
    <property type="project" value="UniProtKB-ARBA"/>
</dbReference>
<evidence type="ECO:0000259" key="4">
    <source>
        <dbReference type="Pfam" id="PF00248"/>
    </source>
</evidence>
<feature type="domain" description="NADP-dependent oxidoreductase" evidence="4">
    <location>
        <begin position="36"/>
        <end position="214"/>
    </location>
</feature>
<sequence>MADSPLEREVPTLLNGSPVPPILYGTAVRDGKPRPDVVAALEAGYRAIDSANSRLFHREDEDGQAVSTFVANNTDSVSRDAIFIQSKYAPPTEQAEPWPYDMADDTTSRVYKSVLRSAADLRLETIDAYFLHTPLGSLSGTLEAWRALERIVDRGGIRYLGIANVKAPRLRQLFDQARVKPAFVQNWFRRDTRYDRGVAAFCRDHGIVYQVFGVFDGENAELLRCDSVRRHARDQSITARQALLRMISAAAASRGLRLCVLDGTTDRKHMEENLRAVMGLPEPSKELVQSFSSLIGWLDSAAPDGVPPFPN</sequence>
<evidence type="ECO:0000256" key="1">
    <source>
        <dbReference type="ARBA" id="ARBA00007905"/>
    </source>
</evidence>
<gene>
    <name evidence="5" type="ORF">MKZ38_001010</name>
</gene>
<evidence type="ECO:0000313" key="6">
    <source>
        <dbReference type="Proteomes" id="UP001201980"/>
    </source>
</evidence>
<evidence type="ECO:0000256" key="2">
    <source>
        <dbReference type="ARBA" id="ARBA00022857"/>
    </source>
</evidence>
<dbReference type="EMBL" id="JAKWBI020000124">
    <property type="protein sequence ID" value="KAJ2902101.1"/>
    <property type="molecule type" value="Genomic_DNA"/>
</dbReference>
<keyword evidence="2" id="KW-0521">NADP</keyword>
<comment type="caution">
    <text evidence="5">The sequence shown here is derived from an EMBL/GenBank/DDBJ whole genome shotgun (WGS) entry which is preliminary data.</text>
</comment>
<dbReference type="Proteomes" id="UP001201980">
    <property type="component" value="Unassembled WGS sequence"/>
</dbReference>
<evidence type="ECO:0000313" key="5">
    <source>
        <dbReference type="EMBL" id="KAJ2902101.1"/>
    </source>
</evidence>
<comment type="similarity">
    <text evidence="1">Belongs to the aldo/keto reductase family.</text>
</comment>
<dbReference type="Pfam" id="PF00248">
    <property type="entry name" value="Aldo_ket_red"/>
    <property type="match status" value="1"/>
</dbReference>
<proteinExistence type="inferred from homology"/>
<name>A0AAD5RQU1_9PEZI</name>
<dbReference type="SUPFAM" id="SSF51430">
    <property type="entry name" value="NAD(P)-linked oxidoreductase"/>
    <property type="match status" value="1"/>
</dbReference>
<dbReference type="InterPro" id="IPR020471">
    <property type="entry name" value="AKR"/>
</dbReference>
<dbReference type="InterPro" id="IPR023210">
    <property type="entry name" value="NADP_OxRdtase_dom"/>
</dbReference>
<keyword evidence="3" id="KW-0560">Oxidoreductase</keyword>
<dbReference type="Gene3D" id="3.20.20.100">
    <property type="entry name" value="NADP-dependent oxidoreductase domain"/>
    <property type="match status" value="1"/>
</dbReference>
<reference evidence="5" key="1">
    <citation type="submission" date="2022-07" db="EMBL/GenBank/DDBJ databases">
        <title>Draft genome sequence of Zalerion maritima ATCC 34329, a (micro)plastics degrading marine fungus.</title>
        <authorList>
            <person name="Paco A."/>
            <person name="Goncalves M.F.M."/>
            <person name="Rocha-Santos T.A.P."/>
            <person name="Alves A."/>
        </authorList>
    </citation>
    <scope>NUCLEOTIDE SEQUENCE</scope>
    <source>
        <strain evidence="5">ATCC 34329</strain>
    </source>
</reference>
<dbReference type="PANTHER" id="PTHR43827:SF3">
    <property type="entry name" value="NADP-DEPENDENT OXIDOREDUCTASE DOMAIN-CONTAINING PROTEIN"/>
    <property type="match status" value="1"/>
</dbReference>
<protein>
    <recommendedName>
        <fullName evidence="4">NADP-dependent oxidoreductase domain-containing protein</fullName>
    </recommendedName>
</protein>